<reference evidence="1 2" key="1">
    <citation type="journal article" date="2010" name="Nature">
        <title>Nitrite-driven anaerobic methane oxidation by oxygenic bacteria.</title>
        <authorList>
            <person name="Ettwig K.F."/>
            <person name="Butler M.K."/>
            <person name="Le Paslier D."/>
            <person name="Pelletier E."/>
            <person name="Mangenot S."/>
            <person name="Kuypers M.M.M."/>
            <person name="Schreiber F."/>
            <person name="Dutilh B.E."/>
            <person name="Zedelius J."/>
            <person name="de Beer D."/>
            <person name="Gloerich J."/>
            <person name="Wessels H.J.C.T."/>
            <person name="van Allen T."/>
            <person name="Luesken F."/>
            <person name="Wu M."/>
            <person name="van de Pas-Schoonen K.T."/>
            <person name="Op den Camp H.J.M."/>
            <person name="Janssen-Megens E.M."/>
            <person name="Francoijs K-J."/>
            <person name="Stunnenberg H."/>
            <person name="Weissenbach J."/>
            <person name="Jetten M.S.M."/>
            <person name="Strous M."/>
        </authorList>
    </citation>
    <scope>NUCLEOTIDE SEQUENCE [LARGE SCALE GENOMIC DNA]</scope>
</reference>
<dbReference type="EMBL" id="FP565575">
    <property type="protein sequence ID" value="CBE70181.1"/>
    <property type="molecule type" value="Genomic_DNA"/>
</dbReference>
<dbReference type="Proteomes" id="UP000006898">
    <property type="component" value="Chromosome"/>
</dbReference>
<evidence type="ECO:0000313" key="2">
    <source>
        <dbReference type="Proteomes" id="UP000006898"/>
    </source>
</evidence>
<sequence length="106" mass="11985">MPPIAEQWLKSPHCNVKRALPAVTWSVLSHDDELLGRRIPEYRETEKRITETEAAGESKAQSIDWALVRAIRCQKTGWADTGTTFSVVRLHTNILLRTGKGYRVLG</sequence>
<accession>D5MMQ9</accession>
<dbReference type="KEGG" id="mox:DAMO_3108"/>
<dbReference type="AlphaFoldDB" id="D5MMQ9"/>
<protein>
    <submittedName>
        <fullName evidence="1">Uncharacterized protein</fullName>
    </submittedName>
</protein>
<proteinExistence type="predicted"/>
<organism evidence="1 2">
    <name type="scientific">Methylomirabilis oxygeniifera</name>
    <dbReference type="NCBI Taxonomy" id="671143"/>
    <lineage>
        <taxon>Bacteria</taxon>
        <taxon>Candidatus Methylomirabilota</taxon>
        <taxon>Candidatus Methylomirabilia</taxon>
        <taxon>Candidatus Methylomirabilales</taxon>
        <taxon>Candidatus Methylomirabilaceae</taxon>
        <taxon>Candidatus Methylomirabilis</taxon>
    </lineage>
</organism>
<dbReference type="HOGENOM" id="CLU_2218271_0_0_0"/>
<gene>
    <name evidence="1" type="ORF">DAMO_3108</name>
</gene>
<dbReference type="STRING" id="671143.DAMO_3108"/>
<evidence type="ECO:0000313" key="1">
    <source>
        <dbReference type="EMBL" id="CBE70181.1"/>
    </source>
</evidence>
<name>D5MMQ9_METO1</name>